<dbReference type="AlphaFoldDB" id="A0A1H4XEK6"/>
<dbReference type="EMBL" id="FNTH01000001">
    <property type="protein sequence ID" value="SED03985.1"/>
    <property type="molecule type" value="Genomic_DNA"/>
</dbReference>
<name>A0A1H4XEK6_9BRAD</name>
<organism evidence="2 3">
    <name type="scientific">Bradyrhizobium erythrophlei</name>
    <dbReference type="NCBI Taxonomy" id="1437360"/>
    <lineage>
        <taxon>Bacteria</taxon>
        <taxon>Pseudomonadati</taxon>
        <taxon>Pseudomonadota</taxon>
        <taxon>Alphaproteobacteria</taxon>
        <taxon>Hyphomicrobiales</taxon>
        <taxon>Nitrobacteraceae</taxon>
        <taxon>Bradyrhizobium</taxon>
    </lineage>
</organism>
<dbReference type="Proteomes" id="UP000198992">
    <property type="component" value="Unassembled WGS sequence"/>
</dbReference>
<reference evidence="2 3" key="1">
    <citation type="submission" date="2016-10" db="EMBL/GenBank/DDBJ databases">
        <authorList>
            <person name="de Groot N.N."/>
        </authorList>
    </citation>
    <scope>NUCLEOTIDE SEQUENCE [LARGE SCALE GENOMIC DNA]</scope>
    <source>
        <strain evidence="2 3">MT12</strain>
    </source>
</reference>
<accession>A0A1H4XEK6</accession>
<gene>
    <name evidence="2" type="ORF">SAMN05444164_3496</name>
</gene>
<sequence length="56" mass="6492">MDAFERFRQWANKPLVSHLTIPVELYQAVMELAPDDRRDRSAVNQAAARVPDPRKD</sequence>
<feature type="region of interest" description="Disordered" evidence="1">
    <location>
        <begin position="36"/>
        <end position="56"/>
    </location>
</feature>
<proteinExistence type="predicted"/>
<evidence type="ECO:0000313" key="3">
    <source>
        <dbReference type="Proteomes" id="UP000198992"/>
    </source>
</evidence>
<evidence type="ECO:0000256" key="1">
    <source>
        <dbReference type="SAM" id="MobiDB-lite"/>
    </source>
</evidence>
<protein>
    <submittedName>
        <fullName evidence="2">Uncharacterized protein</fullName>
    </submittedName>
</protein>
<evidence type="ECO:0000313" key="2">
    <source>
        <dbReference type="EMBL" id="SED03985.1"/>
    </source>
</evidence>
<dbReference type="RefSeq" id="WP_171947748.1">
    <property type="nucleotide sequence ID" value="NZ_FNTH01000001.1"/>
</dbReference>